<proteinExistence type="predicted"/>
<evidence type="ECO:0000313" key="4">
    <source>
        <dbReference type="Proteomes" id="UP001278766"/>
    </source>
</evidence>
<keyword evidence="2" id="KW-1133">Transmembrane helix</keyword>
<evidence type="ECO:0000313" key="3">
    <source>
        <dbReference type="EMBL" id="KAK3292959.1"/>
    </source>
</evidence>
<sequence length="267" mass="29720">MSRPYIVGDSSPFLKRVLIPFWVVRILIMLVQIGLYALVITGLSVFKDDVERLYDEYHTTLQYDAVLAVSCVIMVIILLCLILDIVCIIMRARRRLTPPFFLGVNITQSIFYIVNFALTMAGPRNGVLSVVIGVLILLSFLGLLIYASFVYHKHRTGSLRGTYVQANNPEVHNLVADTGYPAVSNIPAPPKQKYGQDSTDNVAYYDQQAIAQTNAYNGQSYPSTPAPYGEQTFSPAPTYDSRPLAASPVQAHEPQQQGYEMHQRSAV</sequence>
<feature type="region of interest" description="Disordered" evidence="1">
    <location>
        <begin position="216"/>
        <end position="267"/>
    </location>
</feature>
<comment type="caution">
    <text evidence="3">The sequence shown here is derived from an EMBL/GenBank/DDBJ whole genome shotgun (WGS) entry which is preliminary data.</text>
</comment>
<reference evidence="3" key="2">
    <citation type="submission" date="2023-06" db="EMBL/GenBank/DDBJ databases">
        <authorList>
            <consortium name="Lawrence Berkeley National Laboratory"/>
            <person name="Haridas S."/>
            <person name="Hensen N."/>
            <person name="Bonometti L."/>
            <person name="Westerberg I."/>
            <person name="Brannstrom I.O."/>
            <person name="Guillou S."/>
            <person name="Cros-Aarteil S."/>
            <person name="Calhoun S."/>
            <person name="Kuo A."/>
            <person name="Mondo S."/>
            <person name="Pangilinan J."/>
            <person name="Riley R."/>
            <person name="Labutti K."/>
            <person name="Andreopoulos B."/>
            <person name="Lipzen A."/>
            <person name="Chen C."/>
            <person name="Yanf M."/>
            <person name="Daum C."/>
            <person name="Ng V."/>
            <person name="Clum A."/>
            <person name="Steindorff A."/>
            <person name="Ohm R."/>
            <person name="Martin F."/>
            <person name="Silar P."/>
            <person name="Natvig D."/>
            <person name="Lalanne C."/>
            <person name="Gautier V."/>
            <person name="Ament-Velasquez S.L."/>
            <person name="Kruys A."/>
            <person name="Hutchinson M.I."/>
            <person name="Powell A.J."/>
            <person name="Barry K."/>
            <person name="Miller A.N."/>
            <person name="Grigoriev I.V."/>
            <person name="Debuchy R."/>
            <person name="Gladieux P."/>
            <person name="Thoren M.H."/>
            <person name="Johannesson H."/>
        </authorList>
    </citation>
    <scope>NUCLEOTIDE SEQUENCE</scope>
    <source>
        <strain evidence="3">CBS 168.71</strain>
    </source>
</reference>
<dbReference type="GeneID" id="87839391"/>
<accession>A0AAE0HAG5</accession>
<feature type="transmembrane region" description="Helical" evidence="2">
    <location>
        <begin position="127"/>
        <end position="151"/>
    </location>
</feature>
<evidence type="ECO:0000256" key="2">
    <source>
        <dbReference type="SAM" id="Phobius"/>
    </source>
</evidence>
<gene>
    <name evidence="3" type="ORF">B0H64DRAFT_375942</name>
</gene>
<name>A0AAE0HAG5_9PEZI</name>
<organism evidence="3 4">
    <name type="scientific">Chaetomium fimeti</name>
    <dbReference type="NCBI Taxonomy" id="1854472"/>
    <lineage>
        <taxon>Eukaryota</taxon>
        <taxon>Fungi</taxon>
        <taxon>Dikarya</taxon>
        <taxon>Ascomycota</taxon>
        <taxon>Pezizomycotina</taxon>
        <taxon>Sordariomycetes</taxon>
        <taxon>Sordariomycetidae</taxon>
        <taxon>Sordariales</taxon>
        <taxon>Chaetomiaceae</taxon>
        <taxon>Chaetomium</taxon>
    </lineage>
</organism>
<feature type="transmembrane region" description="Helical" evidence="2">
    <location>
        <begin position="100"/>
        <end position="121"/>
    </location>
</feature>
<dbReference type="RefSeq" id="XP_062656473.1">
    <property type="nucleotide sequence ID" value="XM_062802443.1"/>
</dbReference>
<evidence type="ECO:0000256" key="1">
    <source>
        <dbReference type="SAM" id="MobiDB-lite"/>
    </source>
</evidence>
<protein>
    <submittedName>
        <fullName evidence="3">Uncharacterized protein</fullName>
    </submittedName>
</protein>
<keyword evidence="4" id="KW-1185">Reference proteome</keyword>
<feature type="transmembrane region" description="Helical" evidence="2">
    <location>
        <begin position="21"/>
        <end position="46"/>
    </location>
</feature>
<reference evidence="3" key="1">
    <citation type="journal article" date="2023" name="Mol. Phylogenet. Evol.">
        <title>Genome-scale phylogeny and comparative genomics of the fungal order Sordariales.</title>
        <authorList>
            <person name="Hensen N."/>
            <person name="Bonometti L."/>
            <person name="Westerberg I."/>
            <person name="Brannstrom I.O."/>
            <person name="Guillou S."/>
            <person name="Cros-Aarteil S."/>
            <person name="Calhoun S."/>
            <person name="Haridas S."/>
            <person name="Kuo A."/>
            <person name="Mondo S."/>
            <person name="Pangilinan J."/>
            <person name="Riley R."/>
            <person name="LaButti K."/>
            <person name="Andreopoulos B."/>
            <person name="Lipzen A."/>
            <person name="Chen C."/>
            <person name="Yan M."/>
            <person name="Daum C."/>
            <person name="Ng V."/>
            <person name="Clum A."/>
            <person name="Steindorff A."/>
            <person name="Ohm R.A."/>
            <person name="Martin F."/>
            <person name="Silar P."/>
            <person name="Natvig D.O."/>
            <person name="Lalanne C."/>
            <person name="Gautier V."/>
            <person name="Ament-Velasquez S.L."/>
            <person name="Kruys A."/>
            <person name="Hutchinson M.I."/>
            <person name="Powell A.J."/>
            <person name="Barry K."/>
            <person name="Miller A.N."/>
            <person name="Grigoriev I.V."/>
            <person name="Debuchy R."/>
            <person name="Gladieux P."/>
            <person name="Hiltunen Thoren M."/>
            <person name="Johannesson H."/>
        </authorList>
    </citation>
    <scope>NUCLEOTIDE SEQUENCE</scope>
    <source>
        <strain evidence="3">CBS 168.71</strain>
    </source>
</reference>
<dbReference type="AlphaFoldDB" id="A0AAE0HAG5"/>
<feature type="transmembrane region" description="Helical" evidence="2">
    <location>
        <begin position="66"/>
        <end position="88"/>
    </location>
</feature>
<dbReference type="EMBL" id="JAUEPN010000006">
    <property type="protein sequence ID" value="KAK3292959.1"/>
    <property type="molecule type" value="Genomic_DNA"/>
</dbReference>
<keyword evidence="2" id="KW-0472">Membrane</keyword>
<keyword evidence="2" id="KW-0812">Transmembrane</keyword>
<dbReference type="Proteomes" id="UP001278766">
    <property type="component" value="Unassembled WGS sequence"/>
</dbReference>